<dbReference type="PANTHER" id="PTHR12900">
    <property type="entry name" value="MITOTIC AND DNA DAMAGE CHECKPOINT PROTEIN HUS1"/>
    <property type="match status" value="1"/>
</dbReference>
<dbReference type="Gene3D" id="3.70.10.10">
    <property type="match status" value="1"/>
</dbReference>
<dbReference type="GO" id="GO:0000724">
    <property type="term" value="P:double-strand break repair via homologous recombination"/>
    <property type="evidence" value="ECO:0007669"/>
    <property type="project" value="TreeGrafter"/>
</dbReference>
<dbReference type="GO" id="GO:0033314">
    <property type="term" value="P:mitotic DNA replication checkpoint signaling"/>
    <property type="evidence" value="ECO:0007669"/>
    <property type="project" value="TreeGrafter"/>
</dbReference>
<evidence type="ECO:0000256" key="2">
    <source>
        <dbReference type="ARBA" id="ARBA00005563"/>
    </source>
</evidence>
<comment type="similarity">
    <text evidence="2 4">Belongs to the HUS1 family.</text>
</comment>
<proteinExistence type="evidence at transcript level"/>
<sequence>MKFRGRIVDIACIQQLSKIVHTVSKLAKDATLRITTDCIYFILNEDAVSGGGWLWADIPQETMFQEYNMQGVSEEFNEIYLDIVADHIVKALKSAAAAKSLKVKLTKRQTPCLSFEIELPSLVSTSRTVVHDVPVSVIPRRLWSNFAQPNVEEGDIVTHMPSLKVMKNVVDKMKNLSSYATLTISSDHGMTVSVQTDMVTVTTHFKGLQFPLSGDGTIPHDGVYEARIDLRKLVPVLLAQQLNPRQVTCKIAHKKLCHITFNHDHGSLQYLLPCVYN</sequence>
<name>A0A131XLY0_9ACAR</name>
<dbReference type="GO" id="GO:0000723">
    <property type="term" value="P:telomere maintenance"/>
    <property type="evidence" value="ECO:0007669"/>
    <property type="project" value="TreeGrafter"/>
</dbReference>
<dbReference type="InterPro" id="IPR016580">
    <property type="entry name" value="HUS1"/>
</dbReference>
<protein>
    <recommendedName>
        <fullName evidence="4">Checkpoint protein</fullName>
    </recommendedName>
</protein>
<dbReference type="PANTHER" id="PTHR12900:SF0">
    <property type="entry name" value="CHECKPOINT PROTEIN"/>
    <property type="match status" value="1"/>
</dbReference>
<dbReference type="GO" id="GO:0031573">
    <property type="term" value="P:mitotic intra-S DNA damage checkpoint signaling"/>
    <property type="evidence" value="ECO:0007669"/>
    <property type="project" value="TreeGrafter"/>
</dbReference>
<dbReference type="GO" id="GO:0006289">
    <property type="term" value="P:nucleotide-excision repair"/>
    <property type="evidence" value="ECO:0007669"/>
    <property type="project" value="TreeGrafter"/>
</dbReference>
<dbReference type="EMBL" id="GEFH01000067">
    <property type="protein sequence ID" value="JAP68514.1"/>
    <property type="molecule type" value="mRNA"/>
</dbReference>
<dbReference type="PIRSF" id="PIRSF011312">
    <property type="entry name" value="Cell_cycle_HUS1"/>
    <property type="match status" value="1"/>
</dbReference>
<comment type="subcellular location">
    <subcellularLocation>
        <location evidence="1">Nucleus</location>
    </subcellularLocation>
</comment>
<reference evidence="5" key="1">
    <citation type="journal article" date="2017" name="Ticks Tick Borne Dis.">
        <title>An insight into the sialome of Hyalomma excavatum.</title>
        <authorList>
            <person name="Ribeiro J.M."/>
            <person name="Slovak M."/>
            <person name="Francischetti I.M."/>
        </authorList>
    </citation>
    <scope>NUCLEOTIDE SEQUENCE</scope>
    <source>
        <strain evidence="5">Samish</strain>
        <tissue evidence="5">Salivary glands</tissue>
    </source>
</reference>
<evidence type="ECO:0000256" key="1">
    <source>
        <dbReference type="ARBA" id="ARBA00004123"/>
    </source>
</evidence>
<dbReference type="GO" id="GO:0005730">
    <property type="term" value="C:nucleolus"/>
    <property type="evidence" value="ECO:0007669"/>
    <property type="project" value="InterPro"/>
</dbReference>
<dbReference type="GO" id="GO:0035861">
    <property type="term" value="C:site of double-strand break"/>
    <property type="evidence" value="ECO:0007669"/>
    <property type="project" value="TreeGrafter"/>
</dbReference>
<dbReference type="AlphaFoldDB" id="A0A131XLY0"/>
<dbReference type="InterPro" id="IPR007150">
    <property type="entry name" value="HUS1/Mec3"/>
</dbReference>
<evidence type="ECO:0000256" key="4">
    <source>
        <dbReference type="PIRNR" id="PIRNR011312"/>
    </source>
</evidence>
<organism evidence="5">
    <name type="scientific">Hyalomma excavatum</name>
    <dbReference type="NCBI Taxonomy" id="257692"/>
    <lineage>
        <taxon>Eukaryota</taxon>
        <taxon>Metazoa</taxon>
        <taxon>Ecdysozoa</taxon>
        <taxon>Arthropoda</taxon>
        <taxon>Chelicerata</taxon>
        <taxon>Arachnida</taxon>
        <taxon>Acari</taxon>
        <taxon>Parasitiformes</taxon>
        <taxon>Ixodida</taxon>
        <taxon>Ixodoidea</taxon>
        <taxon>Ixodidae</taxon>
        <taxon>Hyalomminae</taxon>
        <taxon>Hyalomma</taxon>
    </lineage>
</organism>
<accession>A0A131XLY0</accession>
<dbReference type="GO" id="GO:0044778">
    <property type="term" value="P:meiotic DNA integrity checkpoint signaling"/>
    <property type="evidence" value="ECO:0007669"/>
    <property type="project" value="TreeGrafter"/>
</dbReference>
<dbReference type="Pfam" id="PF04005">
    <property type="entry name" value="Hus1"/>
    <property type="match status" value="1"/>
</dbReference>
<evidence type="ECO:0000313" key="5">
    <source>
        <dbReference type="EMBL" id="JAP68514.1"/>
    </source>
</evidence>
<dbReference type="GO" id="GO:0030896">
    <property type="term" value="C:checkpoint clamp complex"/>
    <property type="evidence" value="ECO:0007669"/>
    <property type="project" value="InterPro"/>
</dbReference>
<keyword evidence="3" id="KW-0539">Nucleus</keyword>
<evidence type="ECO:0000256" key="3">
    <source>
        <dbReference type="ARBA" id="ARBA00023242"/>
    </source>
</evidence>